<evidence type="ECO:0000256" key="2">
    <source>
        <dbReference type="ARBA" id="ARBA00022801"/>
    </source>
</evidence>
<evidence type="ECO:0000259" key="10">
    <source>
        <dbReference type="PROSITE" id="PS51194"/>
    </source>
</evidence>
<dbReference type="EMBL" id="JALLAZ020001786">
    <property type="protein sequence ID" value="KAL3763974.1"/>
    <property type="molecule type" value="Genomic_DNA"/>
</dbReference>
<dbReference type="Pfam" id="PF00271">
    <property type="entry name" value="Helicase_C"/>
    <property type="match status" value="1"/>
</dbReference>
<evidence type="ECO:0000256" key="6">
    <source>
        <dbReference type="SAM" id="Coils"/>
    </source>
</evidence>
<evidence type="ECO:0000313" key="12">
    <source>
        <dbReference type="EMBL" id="KAL3763974.1"/>
    </source>
</evidence>
<feature type="compositionally biased region" description="Pro residues" evidence="7">
    <location>
        <begin position="188"/>
        <end position="200"/>
    </location>
</feature>
<feature type="compositionally biased region" description="Low complexity" evidence="7">
    <location>
        <begin position="82"/>
        <end position="110"/>
    </location>
</feature>
<dbReference type="InterPro" id="IPR036427">
    <property type="entry name" value="Bromodomain-like_sf"/>
</dbReference>
<dbReference type="SUPFAM" id="SSF52540">
    <property type="entry name" value="P-loop containing nucleoside triphosphate hydrolases"/>
    <property type="match status" value="2"/>
</dbReference>
<name>A0ABD3MJ55_9STRA</name>
<dbReference type="CDD" id="cd17996">
    <property type="entry name" value="DEXHc_SMARCA2_SMARCA4"/>
    <property type="match status" value="1"/>
</dbReference>
<dbReference type="Gene3D" id="1.20.920.10">
    <property type="entry name" value="Bromodomain-like"/>
    <property type="match status" value="1"/>
</dbReference>
<evidence type="ECO:0000259" key="8">
    <source>
        <dbReference type="PROSITE" id="PS50014"/>
    </source>
</evidence>
<feature type="region of interest" description="Disordered" evidence="7">
    <location>
        <begin position="1635"/>
        <end position="1655"/>
    </location>
</feature>
<dbReference type="SMART" id="SM00297">
    <property type="entry name" value="BROMO"/>
    <property type="match status" value="1"/>
</dbReference>
<evidence type="ECO:0000256" key="1">
    <source>
        <dbReference type="ARBA" id="ARBA00004123"/>
    </source>
</evidence>
<dbReference type="InterPro" id="IPR027417">
    <property type="entry name" value="P-loop_NTPase"/>
</dbReference>
<feature type="domain" description="Helicase ATP-binding" evidence="9">
    <location>
        <begin position="994"/>
        <end position="1160"/>
    </location>
</feature>
<feature type="compositionally biased region" description="Polar residues" evidence="7">
    <location>
        <begin position="222"/>
        <end position="239"/>
    </location>
</feature>
<dbReference type="Pfam" id="PF00176">
    <property type="entry name" value="SNF2-rel_dom"/>
    <property type="match status" value="1"/>
</dbReference>
<keyword evidence="13" id="KW-1185">Reference proteome</keyword>
<feature type="region of interest" description="Disordered" evidence="7">
    <location>
        <begin position="1791"/>
        <end position="1828"/>
    </location>
</feature>
<accession>A0ABD3MJ55</accession>
<dbReference type="InterPro" id="IPR001650">
    <property type="entry name" value="Helicase_C-like"/>
</dbReference>
<evidence type="ECO:0000259" key="11">
    <source>
        <dbReference type="PROSITE" id="PS51204"/>
    </source>
</evidence>
<feature type="region of interest" description="Disordered" evidence="7">
    <location>
        <begin position="1486"/>
        <end position="1507"/>
    </location>
</feature>
<gene>
    <name evidence="12" type="ORF">ACHAW5_007593</name>
</gene>
<evidence type="ECO:0000259" key="9">
    <source>
        <dbReference type="PROSITE" id="PS51192"/>
    </source>
</evidence>
<comment type="subcellular location">
    <subcellularLocation>
        <location evidence="1">Nucleus</location>
    </subcellularLocation>
</comment>
<dbReference type="PROSITE" id="PS51194">
    <property type="entry name" value="HELICASE_CTER"/>
    <property type="match status" value="1"/>
</dbReference>
<comment type="caution">
    <text evidence="12">The sequence shown here is derived from an EMBL/GenBank/DDBJ whole genome shotgun (WGS) entry which is preliminary data.</text>
</comment>
<feature type="region of interest" description="Disordered" evidence="7">
    <location>
        <begin position="1594"/>
        <end position="1616"/>
    </location>
</feature>
<dbReference type="InterPro" id="IPR014012">
    <property type="entry name" value="HSA_dom"/>
</dbReference>
<dbReference type="PROSITE" id="PS51204">
    <property type="entry name" value="HSA"/>
    <property type="match status" value="1"/>
</dbReference>
<evidence type="ECO:0000256" key="3">
    <source>
        <dbReference type="ARBA" id="ARBA00023117"/>
    </source>
</evidence>
<dbReference type="Proteomes" id="UP001530315">
    <property type="component" value="Unassembled WGS sequence"/>
</dbReference>
<feature type="domain" description="HSA" evidence="11">
    <location>
        <begin position="818"/>
        <end position="891"/>
    </location>
</feature>
<feature type="compositionally biased region" description="Polar residues" evidence="7">
    <location>
        <begin position="472"/>
        <end position="481"/>
    </location>
</feature>
<keyword evidence="6" id="KW-0175">Coiled coil</keyword>
<dbReference type="InterPro" id="IPR038718">
    <property type="entry name" value="SNF2-like_sf"/>
</dbReference>
<keyword evidence="2" id="KW-0378">Hydrolase</keyword>
<dbReference type="GO" id="GO:0005634">
    <property type="term" value="C:nucleus"/>
    <property type="evidence" value="ECO:0007669"/>
    <property type="project" value="UniProtKB-SubCell"/>
</dbReference>
<feature type="compositionally biased region" description="Basic and acidic residues" evidence="7">
    <location>
        <begin position="1594"/>
        <end position="1605"/>
    </location>
</feature>
<dbReference type="InterPro" id="IPR000330">
    <property type="entry name" value="SNF2_N"/>
</dbReference>
<dbReference type="InterPro" id="IPR049730">
    <property type="entry name" value="SNF2/RAD54-like_C"/>
</dbReference>
<feature type="region of interest" description="Disordered" evidence="7">
    <location>
        <begin position="1"/>
        <end position="68"/>
    </location>
</feature>
<feature type="region of interest" description="Disordered" evidence="7">
    <location>
        <begin position="422"/>
        <end position="494"/>
    </location>
</feature>
<evidence type="ECO:0000256" key="7">
    <source>
        <dbReference type="SAM" id="MobiDB-lite"/>
    </source>
</evidence>
<dbReference type="PROSITE" id="PS51192">
    <property type="entry name" value="HELICASE_ATP_BIND_1"/>
    <property type="match status" value="1"/>
</dbReference>
<feature type="coiled-coil region" evidence="6">
    <location>
        <begin position="521"/>
        <end position="588"/>
    </location>
</feature>
<feature type="compositionally biased region" description="Basic residues" evidence="7">
    <location>
        <begin position="1606"/>
        <end position="1615"/>
    </location>
</feature>
<evidence type="ECO:0000256" key="4">
    <source>
        <dbReference type="ARBA" id="ARBA00023242"/>
    </source>
</evidence>
<feature type="compositionally biased region" description="Polar residues" evidence="7">
    <location>
        <begin position="248"/>
        <end position="258"/>
    </location>
</feature>
<dbReference type="GO" id="GO:0016787">
    <property type="term" value="F:hydrolase activity"/>
    <property type="evidence" value="ECO:0007669"/>
    <property type="project" value="UniProtKB-KW"/>
</dbReference>
<feature type="compositionally biased region" description="Acidic residues" evidence="7">
    <location>
        <begin position="1492"/>
        <end position="1507"/>
    </location>
</feature>
<feature type="compositionally biased region" description="Polar residues" evidence="7">
    <location>
        <begin position="59"/>
        <end position="68"/>
    </location>
</feature>
<keyword evidence="4" id="KW-0539">Nucleus</keyword>
<dbReference type="InterPro" id="IPR014001">
    <property type="entry name" value="Helicase_ATP-bd"/>
</dbReference>
<dbReference type="CDD" id="cd18793">
    <property type="entry name" value="SF2_C_SNF"/>
    <property type="match status" value="1"/>
</dbReference>
<feature type="compositionally biased region" description="Basic and acidic residues" evidence="7">
    <location>
        <begin position="639"/>
        <end position="661"/>
    </location>
</feature>
<feature type="region of interest" description="Disordered" evidence="7">
    <location>
        <begin position="181"/>
        <end position="347"/>
    </location>
</feature>
<feature type="compositionally biased region" description="Low complexity" evidence="7">
    <location>
        <begin position="201"/>
        <end position="221"/>
    </location>
</feature>
<organism evidence="12 13">
    <name type="scientific">Stephanodiscus triporus</name>
    <dbReference type="NCBI Taxonomy" id="2934178"/>
    <lineage>
        <taxon>Eukaryota</taxon>
        <taxon>Sar</taxon>
        <taxon>Stramenopiles</taxon>
        <taxon>Ochrophyta</taxon>
        <taxon>Bacillariophyta</taxon>
        <taxon>Coscinodiscophyceae</taxon>
        <taxon>Thalassiosirophycidae</taxon>
        <taxon>Stephanodiscales</taxon>
        <taxon>Stephanodiscaceae</taxon>
        <taxon>Stephanodiscus</taxon>
    </lineage>
</organism>
<feature type="domain" description="Bromo" evidence="8">
    <location>
        <begin position="1686"/>
        <end position="1756"/>
    </location>
</feature>
<sequence>MDPYYNSTPGYNNASHRPTPSNQHLNPNNQILNNASAVPQPGMLQSNNAPPSGGGGMPNYSTSYNAQGNDNNAQFRIAATAAARRPMQSQQGVYGQQSVPSQQQQQQQQQLAATPPFASPSRQQMYDHRTAPPAAAATGVGYGVPNPLGMGGAKAPGGAIPTLSAAPTGASKTDLLRSMYQSRQQPQLPQPQQPQLPQPQQPQIHQPQQQGQVLQQPTQRPSSTAYANVQNVHQQQQSPAAGYGQVNMAPTTQQGMQSAYQQQPHAQIMQQQQRQMSSQSVQQVQHANQQQHQPQAYQQQHHQSNRMQQQQYGLQTQQVQLHQGISTSQPQPQPQQQQQASSQPAKQRFHLTPQAKVALREAVLSAIRHPNGIIDPSCLQRAIAEGLPEKAVLNAAVVARDRDRRNREERVRAGGQIVQQEGVAQGQRRVGMVQGQQGQGVQQRPVMTQEVHQSQLQPQHQQPQGGMVHHPSMSQLTAPSYPQQPPPSNVASASANVQMQQMFSGQPSNGGTVQSYSYSQASAAQQQAVHLQAQQQQAAQRQAQQQQAAQRQARQQQAAQLQAQQKQASQLQAQQKQASQLAQHHQQQQMQQQQLNLTHPAQMTTYQQQLQAQQINIAAQQRHEEARKHQVHLQYQQEQQRKMLEDQRKRKEAEAEQRAAREAARRNAELVNRMKGWGRTGFGLVVKGYANGLPQPQQGKGQRSVAVLRQSMWGGTSLCLDAESALVGASHRVRKGEKEETPKSHPENTQKAVDFIRKQLISQPQTLADPPSKEELRQKRTLAIANKLLDPQRTHSLQKRLKLQPKREGKFLDKHIRRAREMTAVALARRHKELLKAIVAHQSEFYKFHRLKRNECAKVARTIRDQLRKAEVAKEKESETAEKARIAALRANDMAAYTSLLEDTKNERLKYLLDKTDECMNRISTLLASRAEEEEEDIKLMGGEGTIQAEFTQDVTGGSYYETAHVKTEQVRQPSLLVGGELKEYQLSGLQWLVSLYNNRLNGILADEMGLGKTIQTISLIAYLIEAKQILGPYLVIVPLSTLSNWVNEFAKWLPAATLVCYKGTPQQRKQLFRDEVADGHFNVLLTTYEFVIRDKGSLKKIAWQYAIVDEGHRMKNNQSKFSITLGTQYQTRRRVLLTGTPLQNNLPELWALLNFLLPEIFNSAESFDQWFNKPFSSFGKNTTGENGDDSSNELLSNEERMLIIHRLHELLRPFMLRRIKSEVLDQLPEKVEKVIRCELSSWQKELYKQISRKIAGEAATKNFNRGLNNVVMQLRKVCNHPYLFSQDGYHINDDIIRTSGKVELLDRMLPKLKAAGHRVLMFTQMTKMMPILEDYFAFRGFTSLRLDGSTTADEREKRMYMFNAPDSPYFIFLLSTRAGGLGLNLATADTVIIFDSDWNPMMDLQAQDRAHRIGQRKDVRVFRIITQSPVEEKILSRATEKLQMNELVVEAGKFDKSGQDKEDNSLERLKMMELLLDNFDQNQNAQGAATSEEDFEKDTDDGEEEYSGDLLNEMISTNDDDYKLYCEMDLARTNAPALYADVNDCPDWIRYPNGKPEEGAELFDDDQLLGKRRAAAGDKVYDDGMTEKQFCRMMDKHATEEENGKKKRKKKRNRNSVDTSLILDFDDGARKRSKTKHLQIDDTSSRSKAGSSSAIGFGSGEVSAAMYDRLLSITRSIIYLKEKGTKRKLSDIFLEKPCPQTYPDYYQLIDKPIGMNDILRKCRAKLYSSANDFLDDWNTLFKNALTYNGEGSWIANDAEVIRGELDRLMAKNALGASVEEAKKPVRIKLSLKMGKKKEPTGNGVATPDTMRVDSDEKFDSDSDSDDS</sequence>
<dbReference type="PRINTS" id="PR00503">
    <property type="entry name" value="BROMODOMAIN"/>
</dbReference>
<dbReference type="FunFam" id="3.40.50.10810:FF:000008">
    <property type="entry name" value="Chromatin structure-remodeling complex subunit snf21"/>
    <property type="match status" value="1"/>
</dbReference>
<feature type="compositionally biased region" description="Low complexity" evidence="7">
    <location>
        <begin position="422"/>
        <end position="470"/>
    </location>
</feature>
<feature type="domain" description="Helicase C-terminal" evidence="10">
    <location>
        <begin position="1305"/>
        <end position="1456"/>
    </location>
</feature>
<feature type="region of interest" description="Disordered" evidence="7">
    <location>
        <begin position="82"/>
        <end position="129"/>
    </location>
</feature>
<dbReference type="SUPFAM" id="SSF47370">
    <property type="entry name" value="Bromodomain"/>
    <property type="match status" value="1"/>
</dbReference>
<feature type="compositionally biased region" description="Polar residues" evidence="7">
    <location>
        <begin position="1"/>
        <end position="50"/>
    </location>
</feature>
<dbReference type="PANTHER" id="PTHR10799">
    <property type="entry name" value="SNF2/RAD54 HELICASE FAMILY"/>
    <property type="match status" value="1"/>
</dbReference>
<dbReference type="Pfam" id="PF00439">
    <property type="entry name" value="Bromodomain"/>
    <property type="match status" value="1"/>
</dbReference>
<evidence type="ECO:0000313" key="13">
    <source>
        <dbReference type="Proteomes" id="UP001530315"/>
    </source>
</evidence>
<dbReference type="InterPro" id="IPR001487">
    <property type="entry name" value="Bromodomain"/>
</dbReference>
<feature type="region of interest" description="Disordered" evidence="7">
    <location>
        <begin position="620"/>
        <end position="661"/>
    </location>
</feature>
<keyword evidence="3 5" id="KW-0103">Bromodomain</keyword>
<evidence type="ECO:0000256" key="5">
    <source>
        <dbReference type="PROSITE-ProRule" id="PRU00035"/>
    </source>
</evidence>
<dbReference type="SMART" id="SM00490">
    <property type="entry name" value="HELICc"/>
    <property type="match status" value="1"/>
</dbReference>
<feature type="compositionally biased region" description="Basic and acidic residues" evidence="7">
    <location>
        <begin position="1811"/>
        <end position="1821"/>
    </location>
</feature>
<dbReference type="Gene3D" id="3.40.50.10810">
    <property type="entry name" value="Tandem AAA-ATPase domain"/>
    <property type="match status" value="1"/>
</dbReference>
<dbReference type="PROSITE" id="PS50014">
    <property type="entry name" value="BROMODOMAIN_2"/>
    <property type="match status" value="1"/>
</dbReference>
<dbReference type="SMART" id="SM00487">
    <property type="entry name" value="DEXDc"/>
    <property type="match status" value="1"/>
</dbReference>
<reference evidence="12 13" key="1">
    <citation type="submission" date="2024-10" db="EMBL/GenBank/DDBJ databases">
        <title>Updated reference genomes for cyclostephanoid diatoms.</title>
        <authorList>
            <person name="Roberts W.R."/>
            <person name="Alverson A.J."/>
        </authorList>
    </citation>
    <scope>NUCLEOTIDE SEQUENCE [LARGE SCALE GENOMIC DNA]</scope>
    <source>
        <strain evidence="12 13">AJA276-08</strain>
    </source>
</reference>
<feature type="compositionally biased region" description="Low complexity" evidence="7">
    <location>
        <begin position="259"/>
        <end position="345"/>
    </location>
</feature>
<protein>
    <submittedName>
        <fullName evidence="12">Uncharacterized protein</fullName>
    </submittedName>
</protein>
<dbReference type="Gene3D" id="3.40.50.300">
    <property type="entry name" value="P-loop containing nucleotide triphosphate hydrolases"/>
    <property type="match status" value="1"/>
</dbReference>
<proteinExistence type="predicted"/>